<gene>
    <name evidence="2" type="ORF">PbB2_01007</name>
</gene>
<dbReference type="Proteomes" id="UP000245086">
    <property type="component" value="Unassembled WGS sequence"/>
</dbReference>
<dbReference type="RefSeq" id="WP_192576174.1">
    <property type="nucleotide sequence ID" value="NZ_BFBR01000002.1"/>
</dbReference>
<evidence type="ECO:0000313" key="2">
    <source>
        <dbReference type="EMBL" id="GBF57342.1"/>
    </source>
</evidence>
<feature type="region of interest" description="Disordered" evidence="1">
    <location>
        <begin position="39"/>
        <end position="58"/>
    </location>
</feature>
<dbReference type="EMBL" id="BFBR01000002">
    <property type="protein sequence ID" value="GBF57342.1"/>
    <property type="molecule type" value="Genomic_DNA"/>
</dbReference>
<protein>
    <submittedName>
        <fullName evidence="2">Uncharacterized protein</fullName>
    </submittedName>
</protein>
<sequence length="58" mass="6905">MGWFGFGEPRGRGSKVRVRDLGRERDQYEDAVLIDRRGPVSDLPAYRPRRRDFDDPRR</sequence>
<proteinExistence type="predicted"/>
<comment type="caution">
    <text evidence="2">The sequence shown here is derived from an EMBL/GenBank/DDBJ whole genome shotgun (WGS) entry which is preliminary data.</text>
</comment>
<organism evidence="2 3">
    <name type="scientific">Candidatus Phycosocius bacilliformis</name>
    <dbReference type="NCBI Taxonomy" id="1445552"/>
    <lineage>
        <taxon>Bacteria</taxon>
        <taxon>Pseudomonadati</taxon>
        <taxon>Pseudomonadota</taxon>
        <taxon>Alphaproteobacteria</taxon>
        <taxon>Caulobacterales</taxon>
        <taxon>Caulobacterales incertae sedis</taxon>
        <taxon>Candidatus Phycosocius</taxon>
    </lineage>
</organism>
<dbReference type="AlphaFoldDB" id="A0A2P2E8F3"/>
<evidence type="ECO:0000313" key="3">
    <source>
        <dbReference type="Proteomes" id="UP000245086"/>
    </source>
</evidence>
<name>A0A2P2E8F3_9PROT</name>
<reference evidence="2 3" key="1">
    <citation type="journal article" date="2018" name="Genome Announc.">
        <title>Draft Genome Sequence of "Candidatus Phycosocius bacilliformis," an Alphaproteobacterial Ectosymbiont of the Hydrocarbon-Producing Green Alga Botryococcus braunii.</title>
        <authorList>
            <person name="Tanabe Y."/>
            <person name="Yamaguchi H."/>
            <person name="Watanabe M.M."/>
        </authorList>
    </citation>
    <scope>NUCLEOTIDE SEQUENCE [LARGE SCALE GENOMIC DNA]</scope>
    <source>
        <strain evidence="2 3">BOTRYCO-2</strain>
    </source>
</reference>
<evidence type="ECO:0000256" key="1">
    <source>
        <dbReference type="SAM" id="MobiDB-lite"/>
    </source>
</evidence>
<keyword evidence="3" id="KW-1185">Reference proteome</keyword>
<accession>A0A2P2E8F3</accession>